<keyword evidence="2" id="KW-0808">Transferase</keyword>
<reference evidence="2 3" key="1">
    <citation type="submission" date="2020-02" db="EMBL/GenBank/DDBJ databases">
        <authorList>
            <person name="Gao J."/>
            <person name="Sun J."/>
        </authorList>
    </citation>
    <scope>NUCLEOTIDE SEQUENCE [LARGE SCALE GENOMIC DNA]</scope>
    <source>
        <strain evidence="2 3">7124</strain>
    </source>
</reference>
<feature type="domain" description="Glycosyltransferase subfamily 4-like N-terminal" evidence="1">
    <location>
        <begin position="14"/>
        <end position="181"/>
    </location>
</feature>
<name>A0A6M1PWS3_9BACL</name>
<dbReference type="InterPro" id="IPR028098">
    <property type="entry name" value="Glyco_trans_4-like_N"/>
</dbReference>
<dbReference type="PANTHER" id="PTHR45947">
    <property type="entry name" value="SULFOQUINOVOSYL TRANSFERASE SQD2"/>
    <property type="match status" value="1"/>
</dbReference>
<dbReference type="Proteomes" id="UP000480151">
    <property type="component" value="Unassembled WGS sequence"/>
</dbReference>
<proteinExistence type="predicted"/>
<dbReference type="Pfam" id="PF13439">
    <property type="entry name" value="Glyco_transf_4"/>
    <property type="match status" value="1"/>
</dbReference>
<dbReference type="AlphaFoldDB" id="A0A6M1PWS3"/>
<keyword evidence="3" id="KW-1185">Reference proteome</keyword>
<dbReference type="EMBL" id="JAAKGU010000010">
    <property type="protein sequence ID" value="NGM84641.1"/>
    <property type="molecule type" value="Genomic_DNA"/>
</dbReference>
<organism evidence="2 3">
    <name type="scientific">Paenibacillus apii</name>
    <dbReference type="NCBI Taxonomy" id="1850370"/>
    <lineage>
        <taxon>Bacteria</taxon>
        <taxon>Bacillati</taxon>
        <taxon>Bacillota</taxon>
        <taxon>Bacilli</taxon>
        <taxon>Bacillales</taxon>
        <taxon>Paenibacillaceae</taxon>
        <taxon>Paenibacillus</taxon>
    </lineage>
</organism>
<protein>
    <submittedName>
        <fullName evidence="2">Glycosyltransferase family 1 protein</fullName>
    </submittedName>
</protein>
<dbReference type="SUPFAM" id="SSF53756">
    <property type="entry name" value="UDP-Glycosyltransferase/glycogen phosphorylase"/>
    <property type="match status" value="1"/>
</dbReference>
<gene>
    <name evidence="2" type="ORF">G5B47_19720</name>
</gene>
<comment type="caution">
    <text evidence="2">The sequence shown here is derived from an EMBL/GenBank/DDBJ whole genome shotgun (WGS) entry which is preliminary data.</text>
</comment>
<accession>A0A6M1PWS3</accession>
<dbReference type="InterPro" id="IPR050194">
    <property type="entry name" value="Glycosyltransferase_grp1"/>
</dbReference>
<evidence type="ECO:0000313" key="3">
    <source>
        <dbReference type="Proteomes" id="UP000480151"/>
    </source>
</evidence>
<sequence length="384" mass="43211">MRIAFFTDTFYPQINGVSNTLMYLSQYLTRCGIEHLFFAPDYETGEPEACGVPVVRFKGFTPHIYPDCRLAFPPYPKVLEQLSDFKPDVVHIVTELGVGWSGLRAARALNLPIVMSYHTSFDKYLQFYHMQYLSKALWAYMRRFHSFAQVNLAPSRSTMQVLARHGITNLDLWPRGIDLERFHPGNYSPELREEMGITNEVVFLYVGRIAVEKGLQTLADSIMHVNRRYGREVKWVFTGDGPYLPELVAQRIPNAIFTGSRRGDELAAIYASADAFVFPSGTETFGNVLLEAMASGLPVICTDSGGVTDFTENHHNALVCKYGSAPELTKAILSMLNPHNRQILGAKALDTAKARGWDAVFDRLLLQYTYAANPEIHPGRRITG</sequence>
<dbReference type="PANTHER" id="PTHR45947:SF3">
    <property type="entry name" value="SULFOQUINOVOSYL TRANSFERASE SQD2"/>
    <property type="match status" value="1"/>
</dbReference>
<evidence type="ECO:0000259" key="1">
    <source>
        <dbReference type="Pfam" id="PF13439"/>
    </source>
</evidence>
<dbReference type="Gene3D" id="3.40.50.2000">
    <property type="entry name" value="Glycogen Phosphorylase B"/>
    <property type="match status" value="2"/>
</dbReference>
<dbReference type="GO" id="GO:0016758">
    <property type="term" value="F:hexosyltransferase activity"/>
    <property type="evidence" value="ECO:0007669"/>
    <property type="project" value="TreeGrafter"/>
</dbReference>
<evidence type="ECO:0000313" key="2">
    <source>
        <dbReference type="EMBL" id="NGM84641.1"/>
    </source>
</evidence>
<dbReference type="RefSeq" id="WP_165101750.1">
    <property type="nucleotide sequence ID" value="NZ_JAAKGU010000010.1"/>
</dbReference>
<dbReference type="CDD" id="cd03814">
    <property type="entry name" value="GT4-like"/>
    <property type="match status" value="1"/>
</dbReference>
<dbReference type="Pfam" id="PF13692">
    <property type="entry name" value="Glyco_trans_1_4"/>
    <property type="match status" value="1"/>
</dbReference>